<dbReference type="PIRSF" id="PIRSF013171">
    <property type="entry name" value="Pur_nuclsid_perm"/>
    <property type="match status" value="1"/>
</dbReference>
<dbReference type="AlphaFoldDB" id="A0A2S9V4F6"/>
<accession>A0A2S9V4F6</accession>
<dbReference type="Gene3D" id="3.40.50.1580">
    <property type="entry name" value="Nucleoside phosphorylase domain"/>
    <property type="match status" value="1"/>
</dbReference>
<dbReference type="EMBL" id="PVNP01000207">
    <property type="protein sequence ID" value="PRO71338.1"/>
    <property type="molecule type" value="Genomic_DNA"/>
</dbReference>
<evidence type="ECO:0000313" key="2">
    <source>
        <dbReference type="Proteomes" id="UP000238949"/>
    </source>
</evidence>
<dbReference type="GO" id="GO:0009116">
    <property type="term" value="P:nucleoside metabolic process"/>
    <property type="evidence" value="ECO:0007669"/>
    <property type="project" value="InterPro"/>
</dbReference>
<dbReference type="InterPro" id="IPR009486">
    <property type="entry name" value="Pur_nuclsid_perm"/>
</dbReference>
<reference evidence="2" key="1">
    <citation type="journal article" date="2020" name="Int. J. Syst. Evol. Microbiol.">
        <title>Alteromonas alba sp. nov., a marine bacterium isolated from the seawater of the West Pacific Ocean.</title>
        <authorList>
            <person name="Sun C."/>
            <person name="Wu Y.-H."/>
            <person name="Xamxidin M."/>
            <person name="Cheng H."/>
            <person name="Xu X.-W."/>
        </authorList>
    </citation>
    <scope>NUCLEOTIDE SEQUENCE [LARGE SCALE GENOMIC DNA]</scope>
    <source>
        <strain evidence="2">190</strain>
    </source>
</reference>
<dbReference type="PANTHER" id="PTHR38643">
    <property type="entry name" value="PURINE NUCLEOSIDE PERMEASE C285.05-RELATED"/>
    <property type="match status" value="1"/>
</dbReference>
<comment type="caution">
    <text evidence="1">The sequence shown here is derived from an EMBL/GenBank/DDBJ whole genome shotgun (WGS) entry which is preliminary data.</text>
</comment>
<organism evidence="1 2">
    <name type="scientific">Alteromonas alba</name>
    <dbReference type="NCBI Taxonomy" id="2079529"/>
    <lineage>
        <taxon>Bacteria</taxon>
        <taxon>Pseudomonadati</taxon>
        <taxon>Pseudomonadota</taxon>
        <taxon>Gammaproteobacteria</taxon>
        <taxon>Alteromonadales</taxon>
        <taxon>Alteromonadaceae</taxon>
        <taxon>Alteromonas/Salinimonas group</taxon>
        <taxon>Alteromonas</taxon>
    </lineage>
</organism>
<dbReference type="PANTHER" id="PTHR38643:SF1">
    <property type="entry name" value="PURINE NUCLEOSIDE PERMEASE C285.05-RELATED"/>
    <property type="match status" value="1"/>
</dbReference>
<name>A0A2S9V4F6_9ALTE</name>
<sequence>MPRHAVFLPPGETMRYLLLSLLSCLALSACQPGTDAPVQTTTAEAVKTQAESAEKLQVKAVVVAMFEIGEDEGDRPGEFQFWKERYGLTEKYPFPHGFHDLYYNPEKGVLGMVTGMGIARASSAFTALGLDPRFDLTKAYWLIAGIAGIDPQDGSIGSAVWTDYLVDGDLAHQIDAREIPEDWSTGYFPLFANEPYPEQEGEVVARNGEVFQLNTMLVDWAFNLTKDIELMDTDAMLALRSKYTEMPAAQLPPKVLRGDHLSASTFWHGKLFNDWANDWTAFWTNGKGNFMTSGMEDTGSYQALTYLDNAGLADKKRVMVLRTASNFTMQPTGMTAAENLASESSGAGYAGMLPSLEAAYKVGSTVIDEIVLNWDKYQDTLPGQQ</sequence>
<proteinExistence type="predicted"/>
<dbReference type="GO" id="GO:0055085">
    <property type="term" value="P:transmembrane transport"/>
    <property type="evidence" value="ECO:0007669"/>
    <property type="project" value="InterPro"/>
</dbReference>
<dbReference type="Proteomes" id="UP000238949">
    <property type="component" value="Unassembled WGS sequence"/>
</dbReference>
<dbReference type="GO" id="GO:0003824">
    <property type="term" value="F:catalytic activity"/>
    <property type="evidence" value="ECO:0007669"/>
    <property type="project" value="InterPro"/>
</dbReference>
<dbReference type="PROSITE" id="PS51257">
    <property type="entry name" value="PROKAR_LIPOPROTEIN"/>
    <property type="match status" value="1"/>
</dbReference>
<keyword evidence="2" id="KW-1185">Reference proteome</keyword>
<protein>
    <submittedName>
        <fullName evidence="1">Purine nucleoside permease</fullName>
    </submittedName>
</protein>
<evidence type="ECO:0000313" key="1">
    <source>
        <dbReference type="EMBL" id="PRO71338.1"/>
    </source>
</evidence>
<gene>
    <name evidence="1" type="ORF">C6Y40_22510</name>
</gene>
<dbReference type="InterPro" id="IPR035994">
    <property type="entry name" value="Nucleoside_phosphorylase_sf"/>
</dbReference>
<dbReference type="OrthoDB" id="109937at2"/>
<dbReference type="Pfam" id="PF06516">
    <property type="entry name" value="NUP"/>
    <property type="match status" value="1"/>
</dbReference>